<dbReference type="GO" id="GO:0005737">
    <property type="term" value="C:cytoplasm"/>
    <property type="evidence" value="ECO:0007669"/>
    <property type="project" value="UniProtKB-SubCell"/>
</dbReference>
<dbReference type="PRINTS" id="PR00297">
    <property type="entry name" value="CHAPERONIN10"/>
</dbReference>
<dbReference type="EMBL" id="CCXQ01000128">
    <property type="protein sequence ID" value="CEG20937.1"/>
    <property type="molecule type" value="Genomic_DNA"/>
</dbReference>
<dbReference type="GO" id="GO:0051082">
    <property type="term" value="F:unfolded protein binding"/>
    <property type="evidence" value="ECO:0007669"/>
    <property type="project" value="TreeGrafter"/>
</dbReference>
<reference evidence="6 8" key="1">
    <citation type="submission" date="2014-09" db="EMBL/GenBank/DDBJ databases">
        <authorList>
            <person name="Loux Valentin"/>
            <person name="Dugat Thibaut"/>
        </authorList>
    </citation>
    <scope>NUCLEOTIDE SEQUENCE [LARGE SCALE GENOMIC DNA]</scope>
    <source>
        <strain evidence="6 8">BOV-10_179</strain>
    </source>
</reference>
<dbReference type="GO" id="GO:0051087">
    <property type="term" value="F:protein-folding chaperone binding"/>
    <property type="evidence" value="ECO:0007669"/>
    <property type="project" value="TreeGrafter"/>
</dbReference>
<dbReference type="SMR" id="A0A098EGL8"/>
<dbReference type="Proteomes" id="UP000078419">
    <property type="component" value="Unassembled WGS sequence"/>
</dbReference>
<dbReference type="InterPro" id="IPR011032">
    <property type="entry name" value="GroES-like_sf"/>
</dbReference>
<proteinExistence type="inferred from homology"/>
<accession>A0A098EGL8</accession>
<comment type="function">
    <text evidence="3 4">Together with the chaperonin GroEL, plays an essential role in assisting protein folding. The GroEL-GroES system forms a nano-cage that allows encapsulation of the non-native substrate proteins and provides a physical environment optimized to promote and accelerate protein folding. GroES binds to the apical surface of the GroEL ring, thereby capping the opening of the GroEL channel.</text>
</comment>
<evidence type="ECO:0000313" key="8">
    <source>
        <dbReference type="Proteomes" id="UP000055047"/>
    </source>
</evidence>
<dbReference type="EMBL" id="FLLR01000004">
    <property type="protein sequence ID" value="SBO13825.1"/>
    <property type="molecule type" value="Genomic_DNA"/>
</dbReference>
<keyword evidence="2 3" id="KW-0143">Chaperone</keyword>
<dbReference type="AlphaFoldDB" id="A0A098EGL8"/>
<reference evidence="9" key="2">
    <citation type="submission" date="2016-03" db="EMBL/GenBank/DDBJ databases">
        <authorList>
            <person name="Loux Valentin"/>
        </authorList>
    </citation>
    <scope>NUCLEOTIDE SEQUENCE [LARGE SCALE GENOMIC DNA]</scope>
    <source>
        <strain evidence="9">C1</strain>
    </source>
</reference>
<dbReference type="CDD" id="cd00320">
    <property type="entry name" value="cpn10"/>
    <property type="match status" value="1"/>
</dbReference>
<dbReference type="SUPFAM" id="SSF50129">
    <property type="entry name" value="GroES-like"/>
    <property type="match status" value="1"/>
</dbReference>
<name>A0A098EGL8_ANAPH</name>
<protein>
    <recommendedName>
        <fullName evidence="3">Co-chaperonin GroES</fullName>
    </recommendedName>
    <alternativeName>
        <fullName evidence="3">10 kDa chaperonin</fullName>
    </alternativeName>
    <alternativeName>
        <fullName evidence="3">Chaperonin-10</fullName>
        <shortName evidence="3">Cpn10</shortName>
    </alternativeName>
</protein>
<evidence type="ECO:0000256" key="2">
    <source>
        <dbReference type="ARBA" id="ARBA00023186"/>
    </source>
</evidence>
<gene>
    <name evidence="3 6" type="primary">groS</name>
    <name evidence="3" type="synonym">groES</name>
    <name evidence="7" type="synonym">groS5</name>
    <name evidence="7" type="ORF">ANAPC1_00163</name>
    <name evidence="6" type="ORF">ANAPHAGO_00736</name>
</gene>
<comment type="subcellular location">
    <subcellularLocation>
        <location evidence="3">Cytoplasm</location>
    </subcellularLocation>
</comment>
<evidence type="ECO:0000256" key="3">
    <source>
        <dbReference type="HAMAP-Rule" id="MF_00580"/>
    </source>
</evidence>
<comment type="similarity">
    <text evidence="1 3 4">Belongs to the GroES chaperonin family.</text>
</comment>
<dbReference type="PANTHER" id="PTHR10772:SF63">
    <property type="entry name" value="20 KDA CHAPERONIN, CHLOROPLASTIC"/>
    <property type="match status" value="1"/>
</dbReference>
<dbReference type="GO" id="GO:0046872">
    <property type="term" value="F:metal ion binding"/>
    <property type="evidence" value="ECO:0007669"/>
    <property type="project" value="TreeGrafter"/>
</dbReference>
<dbReference type="GO" id="GO:0044183">
    <property type="term" value="F:protein folding chaperone"/>
    <property type="evidence" value="ECO:0007669"/>
    <property type="project" value="InterPro"/>
</dbReference>
<reference evidence="7" key="3">
    <citation type="submission" date="2016-03" db="EMBL/GenBank/DDBJ databases">
        <authorList>
            <person name="Loux V."/>
        </authorList>
    </citation>
    <scope>NUCLEOTIDE SEQUENCE</scope>
    <source>
        <strain evidence="7">C1</strain>
    </source>
</reference>
<evidence type="ECO:0000256" key="4">
    <source>
        <dbReference type="RuleBase" id="RU000535"/>
    </source>
</evidence>
<dbReference type="PANTHER" id="PTHR10772">
    <property type="entry name" value="10 KDA HEAT SHOCK PROTEIN"/>
    <property type="match status" value="1"/>
</dbReference>
<feature type="region of interest" description="Disordered" evidence="5">
    <location>
        <begin position="17"/>
        <end position="53"/>
    </location>
</feature>
<evidence type="ECO:0000256" key="5">
    <source>
        <dbReference type="SAM" id="MobiDB-lite"/>
    </source>
</evidence>
<dbReference type="OMA" id="KVFYRQW"/>
<dbReference type="PATRIC" id="fig|948.7.peg.1113"/>
<dbReference type="Gene3D" id="2.30.33.40">
    <property type="entry name" value="GroES chaperonin"/>
    <property type="match status" value="1"/>
</dbReference>
<dbReference type="GO" id="GO:0005524">
    <property type="term" value="F:ATP binding"/>
    <property type="evidence" value="ECO:0007669"/>
    <property type="project" value="InterPro"/>
</dbReference>
<dbReference type="Pfam" id="PF00166">
    <property type="entry name" value="Cpn10"/>
    <property type="match status" value="1"/>
</dbReference>
<comment type="subunit">
    <text evidence="3">Heptamer of 7 subunits arranged in a ring. Interacts with the chaperonin GroEL.</text>
</comment>
<dbReference type="SMART" id="SM00883">
    <property type="entry name" value="Cpn10"/>
    <property type="match status" value="1"/>
</dbReference>
<evidence type="ECO:0000313" key="7">
    <source>
        <dbReference type="EMBL" id="SBO13825.1"/>
    </source>
</evidence>
<organism evidence="6 8">
    <name type="scientific">Anaplasma phagocytophilum</name>
    <name type="common">Ehrlichia phagocytophila</name>
    <dbReference type="NCBI Taxonomy" id="948"/>
    <lineage>
        <taxon>Bacteria</taxon>
        <taxon>Pseudomonadati</taxon>
        <taxon>Pseudomonadota</taxon>
        <taxon>Alphaproteobacteria</taxon>
        <taxon>Rickettsiales</taxon>
        <taxon>Anaplasmataceae</taxon>
        <taxon>Anaplasma</taxon>
        <taxon>phagocytophilum group</taxon>
    </lineage>
</organism>
<dbReference type="InterPro" id="IPR037124">
    <property type="entry name" value="Chaperonin_GroES_sf"/>
</dbReference>
<sequence>MNLAMLHDNVLVEALEDSNPNSPIQLPDSAKKKPTKGKVVSVGPGASNSDGKVTPMSVKVGDCVYYRQWAGNEIEFDGKKFIVMKESDIIAKEA</sequence>
<dbReference type="FunFam" id="2.30.33.40:FF:000001">
    <property type="entry name" value="10 kDa chaperonin"/>
    <property type="match status" value="1"/>
</dbReference>
<dbReference type="HAMAP" id="MF_00580">
    <property type="entry name" value="CH10"/>
    <property type="match status" value="1"/>
</dbReference>
<dbReference type="Proteomes" id="UP000055047">
    <property type="component" value="Unassembled WGS sequence"/>
</dbReference>
<evidence type="ECO:0000313" key="6">
    <source>
        <dbReference type="EMBL" id="CEG20937.1"/>
    </source>
</evidence>
<keyword evidence="3" id="KW-0963">Cytoplasm</keyword>
<evidence type="ECO:0000256" key="1">
    <source>
        <dbReference type="ARBA" id="ARBA00006975"/>
    </source>
</evidence>
<evidence type="ECO:0000313" key="9">
    <source>
        <dbReference type="Proteomes" id="UP000078419"/>
    </source>
</evidence>
<dbReference type="NCBIfam" id="NF001533">
    <property type="entry name" value="PRK00364.2-4"/>
    <property type="match status" value="1"/>
</dbReference>
<dbReference type="GeneID" id="92747552"/>
<dbReference type="RefSeq" id="WP_011450381.1">
    <property type="nucleotide sequence ID" value="NZ_CCXQ01000128.1"/>
</dbReference>
<dbReference type="InterPro" id="IPR020818">
    <property type="entry name" value="Chaperonin_GroES"/>
</dbReference>